<dbReference type="InterPro" id="IPR000551">
    <property type="entry name" value="MerR-type_HTH_dom"/>
</dbReference>
<feature type="domain" description="HTH merR-type" evidence="3">
    <location>
        <begin position="1"/>
        <end position="69"/>
    </location>
</feature>
<dbReference type="InterPro" id="IPR009061">
    <property type="entry name" value="DNA-bd_dom_put_sf"/>
</dbReference>
<evidence type="ECO:0000313" key="5">
    <source>
        <dbReference type="Proteomes" id="UP000286931"/>
    </source>
</evidence>
<dbReference type="Gene3D" id="1.10.1660.10">
    <property type="match status" value="1"/>
</dbReference>
<organism evidence="4 5">
    <name type="scientific">Embleya hyalina</name>
    <dbReference type="NCBI Taxonomy" id="516124"/>
    <lineage>
        <taxon>Bacteria</taxon>
        <taxon>Bacillati</taxon>
        <taxon>Actinomycetota</taxon>
        <taxon>Actinomycetes</taxon>
        <taxon>Kitasatosporales</taxon>
        <taxon>Streptomycetaceae</taxon>
        <taxon>Embleya</taxon>
    </lineage>
</organism>
<proteinExistence type="predicted"/>
<evidence type="ECO:0000256" key="1">
    <source>
        <dbReference type="ARBA" id="ARBA00023125"/>
    </source>
</evidence>
<dbReference type="InterPro" id="IPR047057">
    <property type="entry name" value="MerR_fam"/>
</dbReference>
<dbReference type="OrthoDB" id="4569196at2"/>
<dbReference type="PANTHER" id="PTHR30204">
    <property type="entry name" value="REDOX-CYCLING DRUG-SENSING TRANSCRIPTIONAL ACTIVATOR SOXR"/>
    <property type="match status" value="1"/>
</dbReference>
<keyword evidence="1" id="KW-0238">DNA-binding</keyword>
<protein>
    <submittedName>
        <fullName evidence="4">MerR family transcriptional regulator</fullName>
    </submittedName>
</protein>
<evidence type="ECO:0000259" key="3">
    <source>
        <dbReference type="PROSITE" id="PS50937"/>
    </source>
</evidence>
<dbReference type="Pfam" id="PF00376">
    <property type="entry name" value="MerR"/>
    <property type="match status" value="1"/>
</dbReference>
<dbReference type="SUPFAM" id="SSF46955">
    <property type="entry name" value="Putative DNA-binding domain"/>
    <property type="match status" value="1"/>
</dbReference>
<name>A0A401YEJ0_9ACTN</name>
<dbReference type="PANTHER" id="PTHR30204:SF93">
    <property type="entry name" value="HTH MERR-TYPE DOMAIN-CONTAINING PROTEIN"/>
    <property type="match status" value="1"/>
</dbReference>
<dbReference type="CDD" id="cd00592">
    <property type="entry name" value="HTH_MerR-like"/>
    <property type="match status" value="1"/>
</dbReference>
<dbReference type="GO" id="GO:0003700">
    <property type="term" value="F:DNA-binding transcription factor activity"/>
    <property type="evidence" value="ECO:0007669"/>
    <property type="project" value="InterPro"/>
</dbReference>
<gene>
    <name evidence="4" type="ORF">EHYA_00655</name>
</gene>
<evidence type="ECO:0000256" key="2">
    <source>
        <dbReference type="SAM" id="Coils"/>
    </source>
</evidence>
<dbReference type="GO" id="GO:0003677">
    <property type="term" value="F:DNA binding"/>
    <property type="evidence" value="ECO:0007669"/>
    <property type="project" value="UniProtKB-KW"/>
</dbReference>
<dbReference type="PROSITE" id="PS50937">
    <property type="entry name" value="HTH_MERR_2"/>
    <property type="match status" value="1"/>
</dbReference>
<accession>A0A401YEJ0</accession>
<dbReference type="EMBL" id="BIFH01000013">
    <property type="protein sequence ID" value="GCD93012.1"/>
    <property type="molecule type" value="Genomic_DNA"/>
</dbReference>
<keyword evidence="2" id="KW-0175">Coiled coil</keyword>
<dbReference type="Proteomes" id="UP000286931">
    <property type="component" value="Unassembled WGS sequence"/>
</dbReference>
<comment type="caution">
    <text evidence="4">The sequence shown here is derived from an EMBL/GenBank/DDBJ whole genome shotgun (WGS) entry which is preliminary data.</text>
</comment>
<evidence type="ECO:0000313" key="4">
    <source>
        <dbReference type="EMBL" id="GCD93012.1"/>
    </source>
</evidence>
<dbReference type="SMART" id="SM00422">
    <property type="entry name" value="HTH_MERR"/>
    <property type="match status" value="1"/>
</dbReference>
<keyword evidence="5" id="KW-1185">Reference proteome</keyword>
<feature type="coiled-coil region" evidence="2">
    <location>
        <begin position="72"/>
        <end position="99"/>
    </location>
</feature>
<sequence length="265" mass="29185">MRIGEIAALAGVSTRTVRHYHNLGIVPEPPRLPNGYREYRLRDALMLARARRLADLGLPLDEVRAVLDRDRERELRDVLAELDADLARQQEAIAERRARLAVLLADPDLDPDSTVSPALAAVLREFPVHASDFARLDREFLALIDTTATPEQREAFADLLRPLAEPAMVARGAALTARLDALADADPDDPRVERLARDFADFLPDGLTDAMRAARAAAPDRASATDPARTPTPRDAEWLGAIATELSAAQTEVFRRLVALTNREP</sequence>
<reference evidence="4 5" key="1">
    <citation type="submission" date="2018-12" db="EMBL/GenBank/DDBJ databases">
        <title>Draft genome sequence of Embleya hyalina NBRC 13850T.</title>
        <authorList>
            <person name="Komaki H."/>
            <person name="Hosoyama A."/>
            <person name="Kimura A."/>
            <person name="Ichikawa N."/>
            <person name="Tamura T."/>
        </authorList>
    </citation>
    <scope>NUCLEOTIDE SEQUENCE [LARGE SCALE GENOMIC DNA]</scope>
    <source>
        <strain evidence="4 5">NBRC 13850</strain>
    </source>
</reference>
<dbReference type="RefSeq" id="WP_126635304.1">
    <property type="nucleotide sequence ID" value="NZ_BIFH01000013.1"/>
</dbReference>
<dbReference type="AlphaFoldDB" id="A0A401YEJ0"/>